<dbReference type="PANTHER" id="PTHR43245:SF58">
    <property type="entry name" value="BLL5923 PROTEIN"/>
    <property type="match status" value="1"/>
</dbReference>
<keyword evidence="3" id="KW-1185">Reference proteome</keyword>
<dbReference type="InterPro" id="IPR001509">
    <property type="entry name" value="Epimerase_deHydtase"/>
</dbReference>
<organism evidence="2 3">
    <name type="scientific">Alkalicoccus halolimnae</name>
    <dbReference type="NCBI Taxonomy" id="1667239"/>
    <lineage>
        <taxon>Bacteria</taxon>
        <taxon>Bacillati</taxon>
        <taxon>Bacillota</taxon>
        <taxon>Bacilli</taxon>
        <taxon>Bacillales</taxon>
        <taxon>Bacillaceae</taxon>
        <taxon>Alkalicoccus</taxon>
    </lineage>
</organism>
<sequence>MKKVLILGGTRFFGKRLAEKLEELGCDITIATRGNADTSFLKNGRHLEIDRFNRKSLEKAAQEKWDVIYDQICFSSEDALNAAEIFKDRVNKYIFTSTLSVYDINEKEEKYEHDFDPWKYPLKRGRREDFSYGEGKRQAEALFFQKASFPVTAVRPPIVLGEDDYTERLHKLVRKVLKNEAIGIDQLDNKLSFVDSDDLASFLLWCGEQKIEGPVNASAPDQISHQKMIKEIERAAGKEAILVSSSEAEASPMNFAESIYQNTDRVEQFGYYFRPLSSWFRPLVELIVEKEKQEMSEN</sequence>
<protein>
    <submittedName>
        <fullName evidence="2">NAD-dependent epimerase/dehydratase family protein</fullName>
    </submittedName>
</protein>
<evidence type="ECO:0000259" key="1">
    <source>
        <dbReference type="Pfam" id="PF01370"/>
    </source>
</evidence>
<evidence type="ECO:0000313" key="3">
    <source>
        <dbReference type="Proteomes" id="UP000321816"/>
    </source>
</evidence>
<dbReference type="Gene3D" id="3.40.50.720">
    <property type="entry name" value="NAD(P)-binding Rossmann-like Domain"/>
    <property type="match status" value="1"/>
</dbReference>
<dbReference type="Pfam" id="PF01370">
    <property type="entry name" value="Epimerase"/>
    <property type="match status" value="1"/>
</dbReference>
<reference evidence="2 3" key="1">
    <citation type="submission" date="2024-01" db="EMBL/GenBank/DDBJ databases">
        <title>Complete Genome Sequence of Alkalicoccus halolimnae BZ-SZ-XJ29T, a Moderately Halophilic Bacterium Isolated from a Salt Lake.</title>
        <authorList>
            <person name="Zhao B."/>
        </authorList>
    </citation>
    <scope>NUCLEOTIDE SEQUENCE [LARGE SCALE GENOMIC DNA]</scope>
    <source>
        <strain evidence="2 3">BZ-SZ-XJ29</strain>
    </source>
</reference>
<dbReference type="Proteomes" id="UP000321816">
    <property type="component" value="Chromosome"/>
</dbReference>
<dbReference type="KEGG" id="ahal:FTX54_006325"/>
<evidence type="ECO:0000313" key="2">
    <source>
        <dbReference type="EMBL" id="WWD81163.1"/>
    </source>
</evidence>
<gene>
    <name evidence="2" type="ORF">FTX54_006325</name>
</gene>
<dbReference type="AlphaFoldDB" id="A0A5C7FP95"/>
<name>A0A5C7FP95_9BACI</name>
<feature type="domain" description="NAD-dependent epimerase/dehydratase" evidence="1">
    <location>
        <begin position="4"/>
        <end position="210"/>
    </location>
</feature>
<dbReference type="OrthoDB" id="9809586at2"/>
<proteinExistence type="predicted"/>
<dbReference type="SUPFAM" id="SSF51735">
    <property type="entry name" value="NAD(P)-binding Rossmann-fold domains"/>
    <property type="match status" value="1"/>
</dbReference>
<dbReference type="EMBL" id="CP144914">
    <property type="protein sequence ID" value="WWD81163.1"/>
    <property type="molecule type" value="Genomic_DNA"/>
</dbReference>
<dbReference type="InterPro" id="IPR050177">
    <property type="entry name" value="Lipid_A_modif_metabolic_enz"/>
</dbReference>
<dbReference type="PANTHER" id="PTHR43245">
    <property type="entry name" value="BIFUNCTIONAL POLYMYXIN RESISTANCE PROTEIN ARNA"/>
    <property type="match status" value="1"/>
</dbReference>
<dbReference type="InterPro" id="IPR036291">
    <property type="entry name" value="NAD(P)-bd_dom_sf"/>
</dbReference>
<accession>A0A5C7FP95</accession>
<dbReference type="RefSeq" id="WP_147803065.1">
    <property type="nucleotide sequence ID" value="NZ_CP144914.1"/>
</dbReference>